<evidence type="ECO:0000256" key="2">
    <source>
        <dbReference type="SAM" id="MobiDB-lite"/>
    </source>
</evidence>
<organism evidence="4 5">
    <name type="scientific">Ampelomyces quisqualis</name>
    <name type="common">Powdery mildew agent</name>
    <dbReference type="NCBI Taxonomy" id="50730"/>
    <lineage>
        <taxon>Eukaryota</taxon>
        <taxon>Fungi</taxon>
        <taxon>Dikarya</taxon>
        <taxon>Ascomycota</taxon>
        <taxon>Pezizomycotina</taxon>
        <taxon>Dothideomycetes</taxon>
        <taxon>Pleosporomycetidae</taxon>
        <taxon>Pleosporales</taxon>
        <taxon>Pleosporineae</taxon>
        <taxon>Phaeosphaeriaceae</taxon>
        <taxon>Ampelomyces</taxon>
    </lineage>
</organism>
<dbReference type="PANTHER" id="PTHR47654">
    <property type="entry name" value="ZN(II)2CYS6 TRANSCRIPTION FACTOR (EUROFUNG)-RELATED"/>
    <property type="match status" value="1"/>
</dbReference>
<dbReference type="GO" id="GO:0008270">
    <property type="term" value="F:zinc ion binding"/>
    <property type="evidence" value="ECO:0007669"/>
    <property type="project" value="InterPro"/>
</dbReference>
<evidence type="ECO:0000256" key="1">
    <source>
        <dbReference type="ARBA" id="ARBA00023242"/>
    </source>
</evidence>
<dbReference type="InterPro" id="IPR007219">
    <property type="entry name" value="XnlR_reg_dom"/>
</dbReference>
<accession>A0A6A5QME6</accession>
<evidence type="ECO:0000313" key="4">
    <source>
        <dbReference type="EMBL" id="KAF1915856.1"/>
    </source>
</evidence>
<reference evidence="4" key="1">
    <citation type="journal article" date="2020" name="Stud. Mycol.">
        <title>101 Dothideomycetes genomes: a test case for predicting lifestyles and emergence of pathogens.</title>
        <authorList>
            <person name="Haridas S."/>
            <person name="Albert R."/>
            <person name="Binder M."/>
            <person name="Bloem J."/>
            <person name="Labutti K."/>
            <person name="Salamov A."/>
            <person name="Andreopoulos B."/>
            <person name="Baker S."/>
            <person name="Barry K."/>
            <person name="Bills G."/>
            <person name="Bluhm B."/>
            <person name="Cannon C."/>
            <person name="Castanera R."/>
            <person name="Culley D."/>
            <person name="Daum C."/>
            <person name="Ezra D."/>
            <person name="Gonzalez J."/>
            <person name="Henrissat B."/>
            <person name="Kuo A."/>
            <person name="Liang C."/>
            <person name="Lipzen A."/>
            <person name="Lutzoni F."/>
            <person name="Magnuson J."/>
            <person name="Mondo S."/>
            <person name="Nolan M."/>
            <person name="Ohm R."/>
            <person name="Pangilinan J."/>
            <person name="Park H.-J."/>
            <person name="Ramirez L."/>
            <person name="Alfaro M."/>
            <person name="Sun H."/>
            <person name="Tritt A."/>
            <person name="Yoshinaga Y."/>
            <person name="Zwiers L.-H."/>
            <person name="Turgeon B."/>
            <person name="Goodwin S."/>
            <person name="Spatafora J."/>
            <person name="Crous P."/>
            <person name="Grigoriev I."/>
        </authorList>
    </citation>
    <scope>NUCLEOTIDE SEQUENCE</scope>
    <source>
        <strain evidence="4">HMLAC05119</strain>
    </source>
</reference>
<feature type="compositionally biased region" description="Polar residues" evidence="2">
    <location>
        <begin position="66"/>
        <end position="77"/>
    </location>
</feature>
<dbReference type="Proteomes" id="UP000800096">
    <property type="component" value="Unassembled WGS sequence"/>
</dbReference>
<dbReference type="PANTHER" id="PTHR47654:SF5">
    <property type="entry name" value="TRANSCRIPTION FACTOR DOMAIN-CONTAINING PROTEIN"/>
    <property type="match status" value="1"/>
</dbReference>
<feature type="compositionally biased region" description="Basic and acidic residues" evidence="2">
    <location>
        <begin position="797"/>
        <end position="812"/>
    </location>
</feature>
<dbReference type="GO" id="GO:0003677">
    <property type="term" value="F:DNA binding"/>
    <property type="evidence" value="ECO:0007669"/>
    <property type="project" value="InterPro"/>
</dbReference>
<dbReference type="CDD" id="cd12148">
    <property type="entry name" value="fungal_TF_MHR"/>
    <property type="match status" value="1"/>
</dbReference>
<keyword evidence="5" id="KW-1185">Reference proteome</keyword>
<dbReference type="EMBL" id="ML979135">
    <property type="protein sequence ID" value="KAF1915856.1"/>
    <property type="molecule type" value="Genomic_DNA"/>
</dbReference>
<dbReference type="GO" id="GO:0006351">
    <property type="term" value="P:DNA-templated transcription"/>
    <property type="evidence" value="ECO:0007669"/>
    <property type="project" value="InterPro"/>
</dbReference>
<dbReference type="AlphaFoldDB" id="A0A6A5QME6"/>
<protein>
    <submittedName>
        <fullName evidence="4">Fungal-specific transcription factor domain-containing protein</fullName>
    </submittedName>
</protein>
<evidence type="ECO:0000313" key="5">
    <source>
        <dbReference type="Proteomes" id="UP000800096"/>
    </source>
</evidence>
<feature type="region of interest" description="Disordered" evidence="2">
    <location>
        <begin position="692"/>
        <end position="718"/>
    </location>
</feature>
<keyword evidence="1" id="KW-0539">Nucleus</keyword>
<dbReference type="OrthoDB" id="5296287at2759"/>
<feature type="region of interest" description="Disordered" evidence="2">
    <location>
        <begin position="61"/>
        <end position="94"/>
    </location>
</feature>
<feature type="compositionally biased region" description="Polar residues" evidence="2">
    <location>
        <begin position="692"/>
        <end position="703"/>
    </location>
</feature>
<sequence>MRLADAIASRSLSSHADYSSSSWLIWRRATQLNHRLTALLRDLSRHVDSRDQKRIADALNEANDDLVSQGTASSRQSLGKHARQPGSSDEDSAIPTYGEALITGTVGSNEDIDHINDDLMRTRESRETGYVGQNSVVQWLSSVQRQTERIGAEPHGQPYGPPGLGQTAVSARSDALHVRQKNARDRETVVQHITNYTFYLDSDELDFDIITDPYMDPEPEVAKRLFNCYLQTVHPSFPLVPETFVHEFDMYIHAQQKSVSTPAIWRAQMNLLFAIGAQYSHLINADWAEDERDHRIYMNRAVRLLGLKDTLVIISGPDLRTVQATGALSFYFLAIGRVSRAWITIGLSIRLALSLGLHLRNENYKATMKDKDSHVHTWWVLHCIECLINNITGRPPVVAFEDCTVSLPNTVPTEHQKSTFSLPQNRTGFMASTSMTIGQTSEQIHENSTQRQYLLDHINVTIISQKALIEIYSPRTAAKSWKYVQNEISKSLESLEAWSNATLPQTFRKWNKAKKSEFDRTQFLLRTEYWSTKMLITRPCLCRIERHIVNESDTSAGFNISTAEACVAAALGMVNLFPDEPDIEFVYSQGPWWAITHFIMQSIAVLLLELTYQKKDKGSTKPHITMAIKKMDRWLKAMSTNDPVAAKACAVFQRILQGMAPNLQAQANDILGWPEVPPIQPNIQDYLYQQPLPTLSGQTSNPTPEKDVSDDAGESSQSFDPQYFQHQVHDNLPNYAYDTNMFSPPLSYPARAPFGNPFFTDFDQNAPFADVQDVWAPMPDGTSGFDMNWMNVDEQQPPEHDGAGHGRDDTGA</sequence>
<dbReference type="Pfam" id="PF04082">
    <property type="entry name" value="Fungal_trans"/>
    <property type="match status" value="1"/>
</dbReference>
<name>A0A6A5QME6_AMPQU</name>
<gene>
    <name evidence="4" type="ORF">BDU57DRAFT_556220</name>
</gene>
<feature type="domain" description="Xylanolytic transcriptional activator regulatory" evidence="3">
    <location>
        <begin position="341"/>
        <end position="414"/>
    </location>
</feature>
<evidence type="ECO:0000259" key="3">
    <source>
        <dbReference type="SMART" id="SM00906"/>
    </source>
</evidence>
<feature type="region of interest" description="Disordered" evidence="2">
    <location>
        <begin position="791"/>
        <end position="812"/>
    </location>
</feature>
<proteinExistence type="predicted"/>
<dbReference type="SMART" id="SM00906">
    <property type="entry name" value="Fungal_trans"/>
    <property type="match status" value="1"/>
</dbReference>
<dbReference type="InterPro" id="IPR053230">
    <property type="entry name" value="Trans_reg_galc"/>
</dbReference>